<dbReference type="GO" id="GO:0005524">
    <property type="term" value="F:ATP binding"/>
    <property type="evidence" value="ECO:0007669"/>
    <property type="project" value="UniProtKB-KW"/>
</dbReference>
<evidence type="ECO:0000313" key="6">
    <source>
        <dbReference type="EMBL" id="KZV01772.1"/>
    </source>
</evidence>
<evidence type="ECO:0000256" key="4">
    <source>
        <dbReference type="SAM" id="MobiDB-lite"/>
    </source>
</evidence>
<evidence type="ECO:0000259" key="5">
    <source>
        <dbReference type="Pfam" id="PF12684"/>
    </source>
</evidence>
<keyword evidence="3" id="KW-0067">ATP-binding</keyword>
<feature type="region of interest" description="Disordered" evidence="4">
    <location>
        <begin position="1"/>
        <end position="20"/>
    </location>
</feature>
<evidence type="ECO:0000313" key="7">
    <source>
        <dbReference type="Proteomes" id="UP000076872"/>
    </source>
</evidence>
<evidence type="ECO:0000256" key="1">
    <source>
        <dbReference type="ARBA" id="ARBA00022741"/>
    </source>
</evidence>
<dbReference type="InterPro" id="IPR011604">
    <property type="entry name" value="PDDEXK-like_dom_sf"/>
</dbReference>
<dbReference type="AlphaFoldDB" id="A0AAW3RE43"/>
<name>A0AAW3RE43_LACPN</name>
<accession>A0AAW3RE43</accession>
<protein>
    <submittedName>
        <fullName evidence="6">Prophage Lp1 protein 19</fullName>
    </submittedName>
</protein>
<reference evidence="6 7" key="1">
    <citation type="submission" date="2016-03" db="EMBL/GenBank/DDBJ databases">
        <title>Comparative genomics of 54 Lactobacillus plantarum strains reveals genomic uncoupling from niche constraints.</title>
        <authorList>
            <person name="Martino M.E."/>
        </authorList>
    </citation>
    <scope>NUCLEOTIDE SEQUENCE [LARGE SCALE GENOMIC DNA]</scope>
    <source>
        <strain evidence="6 7">NAB2</strain>
    </source>
</reference>
<keyword evidence="1" id="KW-0547">Nucleotide-binding</keyword>
<evidence type="ECO:0000256" key="3">
    <source>
        <dbReference type="ARBA" id="ARBA00022840"/>
    </source>
</evidence>
<sequence>MIKNLPKTGPTSKTSSTTSETLTPANYYDRWTDQSFMSATWFKKFLACEAEALAELQGKWEPVMNSTALIVGNWLHSYFESEKAHAKFVDEHPEAISSQGPSKGHLKKDFKIAESMIEALSDDHDFNLLYQGDKEVIVLVKSVVIPGRARLIASI</sequence>
<proteinExistence type="predicted"/>
<evidence type="ECO:0000256" key="2">
    <source>
        <dbReference type="ARBA" id="ARBA00022806"/>
    </source>
</evidence>
<dbReference type="Proteomes" id="UP000076872">
    <property type="component" value="Unassembled WGS sequence"/>
</dbReference>
<dbReference type="EMBL" id="LUXO01000033">
    <property type="protein sequence ID" value="KZV01772.1"/>
    <property type="molecule type" value="Genomic_DNA"/>
</dbReference>
<keyword evidence="2" id="KW-0347">Helicase</keyword>
<dbReference type="Pfam" id="PF12684">
    <property type="entry name" value="DUF3799"/>
    <property type="match status" value="1"/>
</dbReference>
<keyword evidence="2" id="KW-0378">Hydrolase</keyword>
<comment type="caution">
    <text evidence="6">The sequence shown here is derived from an EMBL/GenBank/DDBJ whole genome shotgun (WGS) entry which is preliminary data.</text>
</comment>
<organism evidence="6 7">
    <name type="scientific">Lactiplantibacillus plantarum</name>
    <name type="common">Lactobacillus plantarum</name>
    <dbReference type="NCBI Taxonomy" id="1590"/>
    <lineage>
        <taxon>Bacteria</taxon>
        <taxon>Bacillati</taxon>
        <taxon>Bacillota</taxon>
        <taxon>Bacilli</taxon>
        <taxon>Lactobacillales</taxon>
        <taxon>Lactobacillaceae</taxon>
        <taxon>Lactiplantibacillus</taxon>
    </lineage>
</organism>
<dbReference type="Gene3D" id="3.90.320.10">
    <property type="match status" value="1"/>
</dbReference>
<feature type="domain" description="Putative exodeoxyribonuclease 8 PDDEXK-like" evidence="5">
    <location>
        <begin position="38"/>
        <end position="145"/>
    </location>
</feature>
<dbReference type="InterPro" id="IPR024432">
    <property type="entry name" value="Put_RecE_PDDEXK-like_dom"/>
</dbReference>
<gene>
    <name evidence="6" type="ORF">NAB2_2392</name>
</gene>
<dbReference type="GO" id="GO:0004386">
    <property type="term" value="F:helicase activity"/>
    <property type="evidence" value="ECO:0007669"/>
    <property type="project" value="UniProtKB-KW"/>
</dbReference>